<sequence>MFTAGWEKRSSILIVFLTEPDKPFDKPLPEGQQGMILLASISDFPVSSVDPDLGIASPTPHRFRFG</sequence>
<gene>
    <name evidence="1" type="ORF">BECKLFY1418A_GA0070994_11672</name>
</gene>
<accession>A0A450VAT9</accession>
<name>A0A450VAT9_9GAMM</name>
<organism evidence="1">
    <name type="scientific">Candidatus Kentrum sp. LFY</name>
    <dbReference type="NCBI Taxonomy" id="2126342"/>
    <lineage>
        <taxon>Bacteria</taxon>
        <taxon>Pseudomonadati</taxon>
        <taxon>Pseudomonadota</taxon>
        <taxon>Gammaproteobacteria</taxon>
        <taxon>Candidatus Kentrum</taxon>
    </lineage>
</organism>
<dbReference type="AlphaFoldDB" id="A0A450VAT9"/>
<reference evidence="1" key="1">
    <citation type="submission" date="2019-02" db="EMBL/GenBank/DDBJ databases">
        <authorList>
            <person name="Gruber-Vodicka R. H."/>
            <person name="Seah K. B. B."/>
        </authorList>
    </citation>
    <scope>NUCLEOTIDE SEQUENCE</scope>
    <source>
        <strain evidence="1">BECK_M6</strain>
    </source>
</reference>
<evidence type="ECO:0000313" key="1">
    <source>
        <dbReference type="EMBL" id="VFK01906.1"/>
    </source>
</evidence>
<proteinExistence type="predicted"/>
<protein>
    <submittedName>
        <fullName evidence="1">Uncharacterized protein</fullName>
    </submittedName>
</protein>
<dbReference type="EMBL" id="CAADFH010000167">
    <property type="protein sequence ID" value="VFK01906.1"/>
    <property type="molecule type" value="Genomic_DNA"/>
</dbReference>